<keyword evidence="10" id="KW-0718">Serine biosynthesis</keyword>
<evidence type="ECO:0000256" key="8">
    <source>
        <dbReference type="ARBA" id="ARBA00022801"/>
    </source>
</evidence>
<gene>
    <name evidence="15" type="primary">serB</name>
    <name evidence="15" type="ORF">PH603_13545</name>
</gene>
<dbReference type="SFLD" id="SFLDF00029">
    <property type="entry name" value="phosphoserine_phosphatase"/>
    <property type="match status" value="1"/>
</dbReference>
<evidence type="ECO:0000256" key="3">
    <source>
        <dbReference type="ARBA" id="ARBA00009184"/>
    </source>
</evidence>
<dbReference type="KEGG" id="gso:PH603_13545"/>
<reference evidence="15" key="1">
    <citation type="submission" date="2023-01" db="EMBL/GenBank/DDBJ databases">
        <title>The genome sequence of Kordiimonadaceae bacterium 6D33.</title>
        <authorList>
            <person name="Liu Y."/>
        </authorList>
    </citation>
    <scope>NUCLEOTIDE SEQUENCE</scope>
    <source>
        <strain evidence="15">6D33</strain>
    </source>
</reference>
<keyword evidence="9" id="KW-0460">Magnesium</keyword>
<sequence>MKLVLTLIVNPENAASERREALEGALAAARSLFGERGLPSGEVDWLSEGEALDLPFDADFGTGLRDAMMEALAPFPVDHVVQDAAGRRKQLLVADMDSTMITIECIDELADFAGLKEKVAAVTEAAMRGELDFIAALHERVALLKGLDEAVLQRCYDERVEFTPGGRTLIQTMRGNGALTALVSGGFTFFTGRVATELGFEINRANVLGLRAGKLTGEVIPPISDARTKVDTLIELRTAAGLTPDETMAVGDGANDIPMIQTAGMGIAFRAKPKAEAAARAAVRHGNLTALLYIQGYRKDEFRA</sequence>
<dbReference type="PANTHER" id="PTHR43344">
    <property type="entry name" value="PHOSPHOSERINE PHOSPHATASE"/>
    <property type="match status" value="1"/>
</dbReference>
<dbReference type="Pfam" id="PF12710">
    <property type="entry name" value="HAD"/>
    <property type="match status" value="1"/>
</dbReference>
<dbReference type="SUPFAM" id="SSF56784">
    <property type="entry name" value="HAD-like"/>
    <property type="match status" value="1"/>
</dbReference>
<evidence type="ECO:0000256" key="7">
    <source>
        <dbReference type="ARBA" id="ARBA00022723"/>
    </source>
</evidence>
<keyword evidence="8 15" id="KW-0378">Hydrolase</keyword>
<dbReference type="InterPro" id="IPR004469">
    <property type="entry name" value="PSP"/>
</dbReference>
<dbReference type="InterPro" id="IPR023214">
    <property type="entry name" value="HAD_sf"/>
</dbReference>
<evidence type="ECO:0000256" key="10">
    <source>
        <dbReference type="ARBA" id="ARBA00023299"/>
    </source>
</evidence>
<evidence type="ECO:0000256" key="12">
    <source>
        <dbReference type="ARBA" id="ARBA00048138"/>
    </source>
</evidence>
<dbReference type="InterPro" id="IPR036412">
    <property type="entry name" value="HAD-like_sf"/>
</dbReference>
<evidence type="ECO:0000256" key="14">
    <source>
        <dbReference type="PIRSR" id="PIRSR604469-1"/>
    </source>
</evidence>
<comment type="catalytic activity">
    <reaction evidence="13">
        <text>O-phospho-D-serine + H2O = D-serine + phosphate</text>
        <dbReference type="Rhea" id="RHEA:24873"/>
        <dbReference type="ChEBI" id="CHEBI:15377"/>
        <dbReference type="ChEBI" id="CHEBI:35247"/>
        <dbReference type="ChEBI" id="CHEBI:43474"/>
        <dbReference type="ChEBI" id="CHEBI:58680"/>
        <dbReference type="EC" id="3.1.3.3"/>
    </reaction>
</comment>
<dbReference type="NCBIfam" id="TIGR00338">
    <property type="entry name" value="serB"/>
    <property type="match status" value="1"/>
</dbReference>
<evidence type="ECO:0000256" key="13">
    <source>
        <dbReference type="ARBA" id="ARBA00048523"/>
    </source>
</evidence>
<dbReference type="InterPro" id="IPR050582">
    <property type="entry name" value="HAD-like_SerB"/>
</dbReference>
<evidence type="ECO:0000256" key="6">
    <source>
        <dbReference type="ARBA" id="ARBA00022605"/>
    </source>
</evidence>
<comment type="catalytic activity">
    <reaction evidence="12">
        <text>O-phospho-L-serine + H2O = L-serine + phosphate</text>
        <dbReference type="Rhea" id="RHEA:21208"/>
        <dbReference type="ChEBI" id="CHEBI:15377"/>
        <dbReference type="ChEBI" id="CHEBI:33384"/>
        <dbReference type="ChEBI" id="CHEBI:43474"/>
        <dbReference type="ChEBI" id="CHEBI:57524"/>
        <dbReference type="EC" id="3.1.3.3"/>
    </reaction>
</comment>
<dbReference type="GO" id="GO:0036424">
    <property type="term" value="F:L-phosphoserine phosphatase activity"/>
    <property type="evidence" value="ECO:0007669"/>
    <property type="project" value="InterPro"/>
</dbReference>
<dbReference type="NCBIfam" id="TIGR01488">
    <property type="entry name" value="HAD-SF-IB"/>
    <property type="match status" value="1"/>
</dbReference>
<evidence type="ECO:0000256" key="11">
    <source>
        <dbReference type="ARBA" id="ARBA00031693"/>
    </source>
</evidence>
<proteinExistence type="inferred from homology"/>
<feature type="active site" description="Proton donor" evidence="14">
    <location>
        <position position="97"/>
    </location>
</feature>
<dbReference type="GO" id="GO:0005737">
    <property type="term" value="C:cytoplasm"/>
    <property type="evidence" value="ECO:0007669"/>
    <property type="project" value="TreeGrafter"/>
</dbReference>
<dbReference type="Proteomes" id="UP001217500">
    <property type="component" value="Chromosome"/>
</dbReference>
<dbReference type="CDD" id="cd07500">
    <property type="entry name" value="HAD_PSP"/>
    <property type="match status" value="1"/>
</dbReference>
<keyword evidence="16" id="KW-1185">Reference proteome</keyword>
<accession>A0AAE9XMC7</accession>
<comment type="pathway">
    <text evidence="2">Amino-acid biosynthesis; L-serine biosynthesis; L-serine from 3-phospho-D-glycerate: step 3/3.</text>
</comment>
<dbReference type="EMBL" id="CP116805">
    <property type="protein sequence ID" value="WCL53558.1"/>
    <property type="molecule type" value="Genomic_DNA"/>
</dbReference>
<name>A0AAE9XMC7_9PROT</name>
<dbReference type="RefSeq" id="WP_289503070.1">
    <property type="nucleotide sequence ID" value="NZ_CP116805.1"/>
</dbReference>
<dbReference type="SFLD" id="SFLDS00003">
    <property type="entry name" value="Haloacid_Dehalogenase"/>
    <property type="match status" value="1"/>
</dbReference>
<feature type="active site" description="Nucleophile" evidence="14">
    <location>
        <position position="95"/>
    </location>
</feature>
<keyword evidence="7" id="KW-0479">Metal-binding</keyword>
<dbReference type="EC" id="3.1.3.3" evidence="4"/>
<evidence type="ECO:0000256" key="9">
    <source>
        <dbReference type="ARBA" id="ARBA00022842"/>
    </source>
</evidence>
<comment type="similarity">
    <text evidence="3">Belongs to the HAD-like hydrolase superfamily. SerB family.</text>
</comment>
<evidence type="ECO:0000256" key="5">
    <source>
        <dbReference type="ARBA" id="ARBA00015196"/>
    </source>
</evidence>
<dbReference type="SFLD" id="SFLDG01136">
    <property type="entry name" value="C1.6:_Phosphoserine_Phosphatas"/>
    <property type="match status" value="1"/>
</dbReference>
<dbReference type="GO" id="GO:0000287">
    <property type="term" value="F:magnesium ion binding"/>
    <property type="evidence" value="ECO:0007669"/>
    <property type="project" value="TreeGrafter"/>
</dbReference>
<evidence type="ECO:0000256" key="1">
    <source>
        <dbReference type="ARBA" id="ARBA00001946"/>
    </source>
</evidence>
<evidence type="ECO:0000256" key="4">
    <source>
        <dbReference type="ARBA" id="ARBA00012640"/>
    </source>
</evidence>
<dbReference type="GO" id="GO:0006564">
    <property type="term" value="P:L-serine biosynthetic process"/>
    <property type="evidence" value="ECO:0007669"/>
    <property type="project" value="UniProtKB-KW"/>
</dbReference>
<keyword evidence="6" id="KW-0028">Amino-acid biosynthesis</keyword>
<comment type="cofactor">
    <cofactor evidence="1">
        <name>Mg(2+)</name>
        <dbReference type="ChEBI" id="CHEBI:18420"/>
    </cofactor>
</comment>
<evidence type="ECO:0000256" key="2">
    <source>
        <dbReference type="ARBA" id="ARBA00005135"/>
    </source>
</evidence>
<dbReference type="SFLD" id="SFLDG01137">
    <property type="entry name" value="C1.6.1:_Phosphoserine_Phosphat"/>
    <property type="match status" value="1"/>
</dbReference>
<dbReference type="Gene3D" id="3.40.50.1000">
    <property type="entry name" value="HAD superfamily/HAD-like"/>
    <property type="match status" value="1"/>
</dbReference>
<evidence type="ECO:0000313" key="16">
    <source>
        <dbReference type="Proteomes" id="UP001217500"/>
    </source>
</evidence>
<dbReference type="AlphaFoldDB" id="A0AAE9XMC7"/>
<organism evidence="15 16">
    <name type="scientific">Gimibacter soli</name>
    <dbReference type="NCBI Taxonomy" id="3024400"/>
    <lineage>
        <taxon>Bacteria</taxon>
        <taxon>Pseudomonadati</taxon>
        <taxon>Pseudomonadota</taxon>
        <taxon>Alphaproteobacteria</taxon>
        <taxon>Kordiimonadales</taxon>
        <taxon>Temperatibacteraceae</taxon>
        <taxon>Gimibacter</taxon>
    </lineage>
</organism>
<dbReference type="PANTHER" id="PTHR43344:SF2">
    <property type="entry name" value="PHOSPHOSERINE PHOSPHATASE"/>
    <property type="match status" value="1"/>
</dbReference>
<protein>
    <recommendedName>
        <fullName evidence="5">Phosphoserine phosphatase</fullName>
        <ecNumber evidence="4">3.1.3.3</ecNumber>
    </recommendedName>
    <alternativeName>
        <fullName evidence="11">O-phosphoserine phosphohydrolase</fullName>
    </alternativeName>
</protein>
<evidence type="ECO:0000313" key="15">
    <source>
        <dbReference type="EMBL" id="WCL53558.1"/>
    </source>
</evidence>